<name>A0A9P9FFX3_9HYPO</name>
<feature type="signal peptide" evidence="10">
    <location>
        <begin position="1"/>
        <end position="20"/>
    </location>
</feature>
<keyword evidence="4" id="KW-0479">Metal-binding</keyword>
<evidence type="ECO:0000256" key="7">
    <source>
        <dbReference type="ARBA" id="ARBA00022837"/>
    </source>
</evidence>
<keyword evidence="3" id="KW-0119">Carbohydrate metabolism</keyword>
<keyword evidence="3" id="KW-0858">Xylan degradation</keyword>
<keyword evidence="8" id="KW-1015">Disulfide bond</keyword>
<evidence type="ECO:0000256" key="3">
    <source>
        <dbReference type="ARBA" id="ARBA00022651"/>
    </source>
</evidence>
<dbReference type="EMBL" id="JAGMUV010000004">
    <property type="protein sequence ID" value="KAH7161112.1"/>
    <property type="molecule type" value="Genomic_DNA"/>
</dbReference>
<protein>
    <recommendedName>
        <fullName evidence="10">Carboxylic ester hydrolase</fullName>
        <ecNumber evidence="10">3.1.1.-</ecNumber>
    </recommendedName>
</protein>
<comment type="caution">
    <text evidence="11">The sequence shown here is derived from an EMBL/GenBank/DDBJ whole genome shotgun (WGS) entry which is preliminary data.</text>
</comment>
<dbReference type="GO" id="GO:0046872">
    <property type="term" value="F:metal ion binding"/>
    <property type="evidence" value="ECO:0007669"/>
    <property type="project" value="UniProtKB-KW"/>
</dbReference>
<evidence type="ECO:0000313" key="12">
    <source>
        <dbReference type="Proteomes" id="UP000738349"/>
    </source>
</evidence>
<dbReference type="Pfam" id="PF07519">
    <property type="entry name" value="Tannase"/>
    <property type="match status" value="1"/>
</dbReference>
<dbReference type="GO" id="GO:0030600">
    <property type="term" value="F:feruloyl esterase activity"/>
    <property type="evidence" value="ECO:0007669"/>
    <property type="project" value="UniProtKB-EC"/>
</dbReference>
<evidence type="ECO:0000256" key="4">
    <source>
        <dbReference type="ARBA" id="ARBA00022723"/>
    </source>
</evidence>
<evidence type="ECO:0000256" key="9">
    <source>
        <dbReference type="ARBA" id="ARBA00034075"/>
    </source>
</evidence>
<evidence type="ECO:0000256" key="5">
    <source>
        <dbReference type="ARBA" id="ARBA00022729"/>
    </source>
</evidence>
<organism evidence="11 12">
    <name type="scientific">Dactylonectria macrodidyma</name>
    <dbReference type="NCBI Taxonomy" id="307937"/>
    <lineage>
        <taxon>Eukaryota</taxon>
        <taxon>Fungi</taxon>
        <taxon>Dikarya</taxon>
        <taxon>Ascomycota</taxon>
        <taxon>Pezizomycotina</taxon>
        <taxon>Sordariomycetes</taxon>
        <taxon>Hypocreomycetidae</taxon>
        <taxon>Hypocreales</taxon>
        <taxon>Nectriaceae</taxon>
        <taxon>Dactylonectria</taxon>
    </lineage>
</organism>
<dbReference type="EC" id="3.1.1.-" evidence="10"/>
<dbReference type="Proteomes" id="UP000738349">
    <property type="component" value="Unassembled WGS sequence"/>
</dbReference>
<reference evidence="11" key="1">
    <citation type="journal article" date="2021" name="Nat. Commun.">
        <title>Genetic determinants of endophytism in the Arabidopsis root mycobiome.</title>
        <authorList>
            <person name="Mesny F."/>
            <person name="Miyauchi S."/>
            <person name="Thiergart T."/>
            <person name="Pickel B."/>
            <person name="Atanasova L."/>
            <person name="Karlsson M."/>
            <person name="Huettel B."/>
            <person name="Barry K.W."/>
            <person name="Haridas S."/>
            <person name="Chen C."/>
            <person name="Bauer D."/>
            <person name="Andreopoulos W."/>
            <person name="Pangilinan J."/>
            <person name="LaButti K."/>
            <person name="Riley R."/>
            <person name="Lipzen A."/>
            <person name="Clum A."/>
            <person name="Drula E."/>
            <person name="Henrissat B."/>
            <person name="Kohler A."/>
            <person name="Grigoriev I.V."/>
            <person name="Martin F.M."/>
            <person name="Hacquard S."/>
        </authorList>
    </citation>
    <scope>NUCLEOTIDE SEQUENCE</scope>
    <source>
        <strain evidence="11">MPI-CAGE-AT-0147</strain>
    </source>
</reference>
<dbReference type="OrthoDB" id="3039123at2759"/>
<evidence type="ECO:0000256" key="1">
    <source>
        <dbReference type="ARBA" id="ARBA00006249"/>
    </source>
</evidence>
<dbReference type="SUPFAM" id="SSF53474">
    <property type="entry name" value="alpha/beta-Hydrolases"/>
    <property type="match status" value="1"/>
</dbReference>
<sequence length="517" mass="56614">MKPIAVPSSILLLSAGVATCFSATQCDSLKWRLSLPNTKVLETTFVAAGTNLTFPDNDATCGRGSQVVSANICRVSLFVTTSPTSNVSMEAWLPLDWNGRFLGVGNGGLAGCLKYEDVNYGVSHGFATAGANNGHNGTSGLPFYNNPGVVEDYVYRSVHLTAELGKQVTRKFYGKKHTKSYYLGCSTGGRQGFKEAQDFPHDFDGIVAGAPAFDLNALMYWTGQFYIATGPPGSETFLTASQWELVYSDILTQCDGLDGSVDGVLEDPSLCQYRPEDLICAPDQSSDCITGTQAATVRAVFSPVYGAEGDLVYPRLQPGANATDRFFAGEPHQYPVEWFRYAIYNDPNWDPATLNVQDWLKAKAEDPFKVSTWKGDLSAAKDRGTKILHYHGLEDNAITSDNSARYYDHVSRTMNLPSENLDDFYRYFRISGMAHCRGGNGAYMIGSDQATFTSYEPNGNALAAIVRWVEEGIAPDYILGVQNPGEGNMTRKHCKYPRRNVYKGTGDTNDVDNWECV</sequence>
<keyword evidence="12" id="KW-1185">Reference proteome</keyword>
<keyword evidence="3" id="KW-0624">Polysaccharide degradation</keyword>
<dbReference type="AlphaFoldDB" id="A0A9P9FFX3"/>
<keyword evidence="5 10" id="KW-0732">Signal</keyword>
<proteinExistence type="inferred from homology"/>
<dbReference type="GO" id="GO:0045493">
    <property type="term" value="P:xylan catabolic process"/>
    <property type="evidence" value="ECO:0007669"/>
    <property type="project" value="UniProtKB-KW"/>
</dbReference>
<keyword evidence="2" id="KW-0719">Serine esterase</keyword>
<dbReference type="InterPro" id="IPR029058">
    <property type="entry name" value="AB_hydrolase_fold"/>
</dbReference>
<accession>A0A9P9FFX3</accession>
<dbReference type="PANTHER" id="PTHR33938:SF15">
    <property type="entry name" value="FERULOYL ESTERASE B-RELATED"/>
    <property type="match status" value="1"/>
</dbReference>
<gene>
    <name evidence="11" type="ORF">EDB81DRAFT_943838</name>
</gene>
<comment type="catalytic activity">
    <reaction evidence="9">
        <text>feruloyl-polysaccharide + H2O = ferulate + polysaccharide.</text>
        <dbReference type="EC" id="3.1.1.73"/>
    </reaction>
</comment>
<keyword evidence="6 10" id="KW-0378">Hydrolase</keyword>
<evidence type="ECO:0000313" key="11">
    <source>
        <dbReference type="EMBL" id="KAH7161112.1"/>
    </source>
</evidence>
<feature type="chain" id="PRO_5040531537" description="Carboxylic ester hydrolase" evidence="10">
    <location>
        <begin position="21"/>
        <end position="517"/>
    </location>
</feature>
<dbReference type="PANTHER" id="PTHR33938">
    <property type="entry name" value="FERULOYL ESTERASE B-RELATED"/>
    <property type="match status" value="1"/>
</dbReference>
<comment type="similarity">
    <text evidence="1 10">Belongs to the tannase family.</text>
</comment>
<evidence type="ECO:0000256" key="2">
    <source>
        <dbReference type="ARBA" id="ARBA00022487"/>
    </source>
</evidence>
<keyword evidence="7" id="KW-0106">Calcium</keyword>
<evidence type="ECO:0000256" key="8">
    <source>
        <dbReference type="ARBA" id="ARBA00023157"/>
    </source>
</evidence>
<dbReference type="InterPro" id="IPR011118">
    <property type="entry name" value="Tannase/feruloyl_esterase"/>
</dbReference>
<evidence type="ECO:0000256" key="10">
    <source>
        <dbReference type="RuleBase" id="RU361238"/>
    </source>
</evidence>
<evidence type="ECO:0000256" key="6">
    <source>
        <dbReference type="ARBA" id="ARBA00022801"/>
    </source>
</evidence>